<dbReference type="GO" id="GO:0016567">
    <property type="term" value="P:protein ubiquitination"/>
    <property type="evidence" value="ECO:0007669"/>
    <property type="project" value="UniProtKB-UniPathway"/>
</dbReference>
<dbReference type="GO" id="GO:0061630">
    <property type="term" value="F:ubiquitin protein ligase activity"/>
    <property type="evidence" value="ECO:0007669"/>
    <property type="project" value="UniProtKB-EC"/>
</dbReference>
<evidence type="ECO:0000256" key="5">
    <source>
        <dbReference type="ARBA" id="ARBA00022786"/>
    </source>
</evidence>
<accession>A0A835R4U3</accession>
<dbReference type="Proteomes" id="UP000639772">
    <property type="component" value="Unassembled WGS sequence"/>
</dbReference>
<dbReference type="PROSITE" id="PS50176">
    <property type="entry name" value="ARM_REPEAT"/>
    <property type="match status" value="1"/>
</dbReference>
<feature type="compositionally biased region" description="Polar residues" evidence="7">
    <location>
        <begin position="134"/>
        <end position="148"/>
    </location>
</feature>
<dbReference type="PROSITE" id="PS51698">
    <property type="entry name" value="U_BOX"/>
    <property type="match status" value="1"/>
</dbReference>
<evidence type="ECO:0000256" key="3">
    <source>
        <dbReference type="ARBA" id="ARBA00012483"/>
    </source>
</evidence>
<keyword evidence="4" id="KW-0808">Transferase</keyword>
<protein>
    <recommendedName>
        <fullName evidence="3">RING-type E3 ubiquitin transferase</fullName>
        <ecNumber evidence="3">2.3.2.27</ecNumber>
    </recommendedName>
</protein>
<dbReference type="PANTHER" id="PTHR23315:SF339">
    <property type="entry name" value="U-BOX DOMAIN-CONTAINING PROTEIN 40"/>
    <property type="match status" value="1"/>
</dbReference>
<dbReference type="InterPro" id="IPR013083">
    <property type="entry name" value="Znf_RING/FYVE/PHD"/>
</dbReference>
<comment type="catalytic activity">
    <reaction evidence="1">
        <text>S-ubiquitinyl-[E2 ubiquitin-conjugating enzyme]-L-cysteine + [acceptor protein]-L-lysine = [E2 ubiquitin-conjugating enzyme]-L-cysteine + N(6)-ubiquitinyl-[acceptor protein]-L-lysine.</text>
        <dbReference type="EC" id="2.3.2.27"/>
    </reaction>
</comment>
<evidence type="ECO:0000313" key="9">
    <source>
        <dbReference type="EMBL" id="KAG0482189.1"/>
    </source>
</evidence>
<feature type="region of interest" description="Disordered" evidence="7">
    <location>
        <begin position="134"/>
        <end position="162"/>
    </location>
</feature>
<evidence type="ECO:0000256" key="6">
    <source>
        <dbReference type="PROSITE-ProRule" id="PRU00259"/>
    </source>
</evidence>
<dbReference type="SUPFAM" id="SSF48371">
    <property type="entry name" value="ARM repeat"/>
    <property type="match status" value="1"/>
</dbReference>
<dbReference type="Pfam" id="PF04564">
    <property type="entry name" value="U-box"/>
    <property type="match status" value="1"/>
</dbReference>
<gene>
    <name evidence="9" type="ORF">HPP92_010273</name>
</gene>
<dbReference type="PANTHER" id="PTHR23315">
    <property type="entry name" value="U BOX DOMAIN-CONTAINING"/>
    <property type="match status" value="1"/>
</dbReference>
<feature type="compositionally biased region" description="Pro residues" evidence="7">
    <location>
        <begin position="23"/>
        <end position="43"/>
    </location>
</feature>
<evidence type="ECO:0000259" key="8">
    <source>
        <dbReference type="PROSITE" id="PS51698"/>
    </source>
</evidence>
<dbReference type="EC" id="2.3.2.27" evidence="3"/>
<sequence length="524" mass="55744">MGLLRDRWKISFRRSSFSSSSSLPPPSPPQPTANPDPPDPPPEFLCPISGTLMADPVIVPSGETYERACIEACRDLTVSPPSLSLDISSSFLLIPNSALRSAIIRWCDVAGVPLPLPLSSSDAIRIIRRCLPSSNPKSHTSCSTELPTSSSSSSHSSHSSDEIIAAVDRSNETLESKSPEKAHPITASVADPLEEEIVAKLKRAQIQEQESALASLLEATRESSERRVLLCSPRLLGSLRSLLSSRQAAVKSAALAVIVNLSLELPNKVRIIRSGVIPAIVNSLHPSAPVEARENAAGVLFSLALDEQNRTALGVLGAVPPLLRIFCAAEEGLRARLESGMALYHLSLAQFNKSKIARVSGVVKGLMTVAKGEDRQLRRVALRVMAGIVECKEGKTAMLDGGAVEGAVALLKGAAAEEGEEEEMVVRMLYGMSGGGLRFRGMARRAGAEEVLEKAAKGRMGDMAMMALQAIRGEEEREREVARILGLAATDESEDWSGASVTEVALRRLNRDAGVGSGPVSAGF</sequence>
<dbReference type="SUPFAM" id="SSF57850">
    <property type="entry name" value="RING/U-box"/>
    <property type="match status" value="1"/>
</dbReference>
<dbReference type="AlphaFoldDB" id="A0A835R4U3"/>
<feature type="region of interest" description="Disordered" evidence="7">
    <location>
        <begin position="14"/>
        <end position="43"/>
    </location>
</feature>
<dbReference type="InterPro" id="IPR000225">
    <property type="entry name" value="Armadillo"/>
</dbReference>
<dbReference type="EMBL" id="JADCNM010000005">
    <property type="protein sequence ID" value="KAG0482189.1"/>
    <property type="molecule type" value="Genomic_DNA"/>
</dbReference>
<dbReference type="InterPro" id="IPR003613">
    <property type="entry name" value="Ubox_domain"/>
</dbReference>
<reference evidence="9 10" key="1">
    <citation type="journal article" date="2020" name="Nat. Food">
        <title>A phased Vanilla planifolia genome enables genetic improvement of flavour and production.</title>
        <authorList>
            <person name="Hasing T."/>
            <person name="Tang H."/>
            <person name="Brym M."/>
            <person name="Khazi F."/>
            <person name="Huang T."/>
            <person name="Chambers A.H."/>
        </authorList>
    </citation>
    <scope>NUCLEOTIDE SEQUENCE [LARGE SCALE GENOMIC DNA]</scope>
    <source>
        <tissue evidence="9">Leaf</tissue>
    </source>
</reference>
<evidence type="ECO:0000313" key="10">
    <source>
        <dbReference type="Proteomes" id="UP000639772"/>
    </source>
</evidence>
<dbReference type="UniPathway" id="UPA00143"/>
<feature type="repeat" description="ARM" evidence="6">
    <location>
        <begin position="275"/>
        <end position="313"/>
    </location>
</feature>
<comment type="pathway">
    <text evidence="2">Protein modification; protein ubiquitination.</text>
</comment>
<evidence type="ECO:0000256" key="7">
    <source>
        <dbReference type="SAM" id="MobiDB-lite"/>
    </source>
</evidence>
<dbReference type="FunFam" id="3.30.40.10:FF:000491">
    <property type="entry name" value="RING-type E3 ubiquitin transferase"/>
    <property type="match status" value="1"/>
</dbReference>
<dbReference type="OrthoDB" id="7537227at2759"/>
<evidence type="ECO:0000256" key="1">
    <source>
        <dbReference type="ARBA" id="ARBA00000900"/>
    </source>
</evidence>
<proteinExistence type="predicted"/>
<feature type="domain" description="U-box" evidence="8">
    <location>
        <begin position="39"/>
        <end position="113"/>
    </location>
</feature>
<dbReference type="SMART" id="SM00504">
    <property type="entry name" value="Ubox"/>
    <property type="match status" value="1"/>
</dbReference>
<name>A0A835R4U3_VANPL</name>
<evidence type="ECO:0000256" key="4">
    <source>
        <dbReference type="ARBA" id="ARBA00022679"/>
    </source>
</evidence>
<dbReference type="InterPro" id="IPR011989">
    <property type="entry name" value="ARM-like"/>
</dbReference>
<comment type="caution">
    <text evidence="9">The sequence shown here is derived from an EMBL/GenBank/DDBJ whole genome shotgun (WGS) entry which is preliminary data.</text>
</comment>
<dbReference type="Gene3D" id="1.25.10.10">
    <property type="entry name" value="Leucine-rich Repeat Variant"/>
    <property type="match status" value="1"/>
</dbReference>
<dbReference type="InterPro" id="IPR016024">
    <property type="entry name" value="ARM-type_fold"/>
</dbReference>
<dbReference type="Gene3D" id="3.30.40.10">
    <property type="entry name" value="Zinc/RING finger domain, C3HC4 (zinc finger)"/>
    <property type="match status" value="1"/>
</dbReference>
<keyword evidence="5" id="KW-0833">Ubl conjugation pathway</keyword>
<evidence type="ECO:0000256" key="2">
    <source>
        <dbReference type="ARBA" id="ARBA00004906"/>
    </source>
</evidence>
<organism evidence="9 10">
    <name type="scientific">Vanilla planifolia</name>
    <name type="common">Vanilla</name>
    <dbReference type="NCBI Taxonomy" id="51239"/>
    <lineage>
        <taxon>Eukaryota</taxon>
        <taxon>Viridiplantae</taxon>
        <taxon>Streptophyta</taxon>
        <taxon>Embryophyta</taxon>
        <taxon>Tracheophyta</taxon>
        <taxon>Spermatophyta</taxon>
        <taxon>Magnoliopsida</taxon>
        <taxon>Liliopsida</taxon>
        <taxon>Asparagales</taxon>
        <taxon>Orchidaceae</taxon>
        <taxon>Vanilloideae</taxon>
        <taxon>Vanilleae</taxon>
        <taxon>Vanilla</taxon>
    </lineage>
</organism>